<dbReference type="GeneID" id="36595711"/>
<gene>
    <name evidence="3" type="ORF">K444DRAFT_670497</name>
</gene>
<dbReference type="AlphaFoldDB" id="A0A2J6SGY2"/>
<dbReference type="InterPro" id="IPR046347">
    <property type="entry name" value="bZIP_sf"/>
</dbReference>
<dbReference type="EMBL" id="KZ613914">
    <property type="protein sequence ID" value="PMD49990.1"/>
    <property type="molecule type" value="Genomic_DNA"/>
</dbReference>
<dbReference type="SUPFAM" id="SSF57959">
    <property type="entry name" value="Leucine zipper domain"/>
    <property type="match status" value="1"/>
</dbReference>
<reference evidence="3 4" key="1">
    <citation type="submission" date="2016-04" db="EMBL/GenBank/DDBJ databases">
        <title>A degradative enzymes factory behind the ericoid mycorrhizal symbiosis.</title>
        <authorList>
            <consortium name="DOE Joint Genome Institute"/>
            <person name="Martino E."/>
            <person name="Morin E."/>
            <person name="Grelet G."/>
            <person name="Kuo A."/>
            <person name="Kohler A."/>
            <person name="Daghino S."/>
            <person name="Barry K."/>
            <person name="Choi C."/>
            <person name="Cichocki N."/>
            <person name="Clum A."/>
            <person name="Copeland A."/>
            <person name="Hainaut M."/>
            <person name="Haridas S."/>
            <person name="Labutti K."/>
            <person name="Lindquist E."/>
            <person name="Lipzen A."/>
            <person name="Khouja H.-R."/>
            <person name="Murat C."/>
            <person name="Ohm R."/>
            <person name="Olson A."/>
            <person name="Spatafora J."/>
            <person name="Veneault-Fourrey C."/>
            <person name="Henrissat B."/>
            <person name="Grigoriev I."/>
            <person name="Martin F."/>
            <person name="Perotto S."/>
        </authorList>
    </citation>
    <scope>NUCLEOTIDE SEQUENCE [LARGE SCALE GENOMIC DNA]</scope>
    <source>
        <strain evidence="3 4">E</strain>
    </source>
</reference>
<dbReference type="GO" id="GO:0003700">
    <property type="term" value="F:DNA-binding transcription factor activity"/>
    <property type="evidence" value="ECO:0007669"/>
    <property type="project" value="InterPro"/>
</dbReference>
<dbReference type="Proteomes" id="UP000235371">
    <property type="component" value="Unassembled WGS sequence"/>
</dbReference>
<dbReference type="InterPro" id="IPR004827">
    <property type="entry name" value="bZIP"/>
</dbReference>
<dbReference type="Gene3D" id="1.20.5.170">
    <property type="match status" value="1"/>
</dbReference>
<evidence type="ECO:0000259" key="2">
    <source>
        <dbReference type="SMART" id="SM00338"/>
    </source>
</evidence>
<evidence type="ECO:0000313" key="3">
    <source>
        <dbReference type="EMBL" id="PMD49990.1"/>
    </source>
</evidence>
<feature type="region of interest" description="Disordered" evidence="1">
    <location>
        <begin position="187"/>
        <end position="248"/>
    </location>
</feature>
<dbReference type="RefSeq" id="XP_024726894.1">
    <property type="nucleotide sequence ID" value="XM_024887635.1"/>
</dbReference>
<organism evidence="3 4">
    <name type="scientific">Hyaloscypha bicolor E</name>
    <dbReference type="NCBI Taxonomy" id="1095630"/>
    <lineage>
        <taxon>Eukaryota</taxon>
        <taxon>Fungi</taxon>
        <taxon>Dikarya</taxon>
        <taxon>Ascomycota</taxon>
        <taxon>Pezizomycotina</taxon>
        <taxon>Leotiomycetes</taxon>
        <taxon>Helotiales</taxon>
        <taxon>Hyaloscyphaceae</taxon>
        <taxon>Hyaloscypha</taxon>
        <taxon>Hyaloscypha bicolor</taxon>
    </lineage>
</organism>
<dbReference type="PANTHER" id="PTHR38116">
    <property type="entry name" value="CHROMOSOME 7, WHOLE GENOME SHOTGUN SEQUENCE"/>
    <property type="match status" value="1"/>
</dbReference>
<dbReference type="Pfam" id="PF11905">
    <property type="entry name" value="DUF3425"/>
    <property type="match status" value="1"/>
</dbReference>
<sequence>MRGCGVWGRRALCAVPRDGWLAFHGFANILLFLHTSSSLSLFHPSPSLPLSLGLTCILPELLKIVAETNSWTMPRPRQKRIRSIEPEPAPEFENWEELNETTKRRLRNRLSQRHFRERKSMYIKELEERTKNAAQSESERNQTLIREAAELRGAALKARSQILKISVALNCIGAEVGRILNVQGAEELEPDEEMSGRGNDMRSKRHRPPPKEQPRSSSSDSTRGPHEVASAPCSPPESQPPMSIAATTPPEPIEMLVSDIAPEEVNQTIPEELYEEPIDQADPNNLAFENFIAELFENSGSRSAVPMDEPSPELDFCPVNDPSHHDALVPVHQDTIGMNAPHAGTYMPYTMVPSQTRLVLPPGLFPNSSAMGHLSPNSGQSSIFSEHVEALELQARCKLDVAPDEISRQIAYKHCTAIMSLFIANAWPRTHSVWFKSQVPEIIGPILLWRIHPTAETYKNLLPDYRPTQDQLTVPHSAIIDWIPYADLRDRVIMYYNHSVVLDRLMCDMMNSYVIEVNDLSRILPQAPPVRAYFGIWNVYSAIDAASSSLMRSSSAFQAHSSFLETGPDFIDTQHDEAGQSFDDTTNAFRDLLFSSMSPYSAPNDRIEYQNSHHHDRSNSFNLLEILTTPALVLKLSHDIRLYAAKSWRFDPGLFEKWPELKFEGYEAIVAKGRSYRIPTAPPDAPIRMTEATKVVYQEALQNLA</sequence>
<protein>
    <recommendedName>
        <fullName evidence="2">BZIP domain-containing protein</fullName>
    </recommendedName>
</protein>
<dbReference type="InterPro" id="IPR021833">
    <property type="entry name" value="DUF3425"/>
</dbReference>
<name>A0A2J6SGY2_9HELO</name>
<dbReference type="OrthoDB" id="10261951at2759"/>
<accession>A0A2J6SGY2</accession>
<dbReference type="SMART" id="SM00338">
    <property type="entry name" value="BRLZ"/>
    <property type="match status" value="1"/>
</dbReference>
<evidence type="ECO:0000313" key="4">
    <source>
        <dbReference type="Proteomes" id="UP000235371"/>
    </source>
</evidence>
<dbReference type="CDD" id="cd14688">
    <property type="entry name" value="bZIP_YAP"/>
    <property type="match status" value="1"/>
</dbReference>
<feature type="domain" description="BZIP" evidence="2">
    <location>
        <begin position="96"/>
        <end position="164"/>
    </location>
</feature>
<dbReference type="PANTHER" id="PTHR38116:SF9">
    <property type="entry name" value="BZIP DOMAIN-CONTAINING PROTEIN"/>
    <property type="match status" value="1"/>
</dbReference>
<dbReference type="InParanoid" id="A0A2J6SGY2"/>
<proteinExistence type="predicted"/>
<keyword evidence="4" id="KW-1185">Reference proteome</keyword>
<evidence type="ECO:0000256" key="1">
    <source>
        <dbReference type="SAM" id="MobiDB-lite"/>
    </source>
</evidence>